<reference evidence="2 3" key="2">
    <citation type="journal article" date="2012" name="Proc. Natl. Acad. Sci. U.S.A.">
        <title>Antigenic diversity is generated by distinct evolutionary mechanisms in African trypanosome species.</title>
        <authorList>
            <person name="Jackson A.P."/>
            <person name="Berry A."/>
            <person name="Aslett M."/>
            <person name="Allison H.C."/>
            <person name="Burton P."/>
            <person name="Vavrova-Anderson J."/>
            <person name="Brown R."/>
            <person name="Browne H."/>
            <person name="Corton N."/>
            <person name="Hauser H."/>
            <person name="Gamble J."/>
            <person name="Gilderthorp R."/>
            <person name="Marcello L."/>
            <person name="McQuillan J."/>
            <person name="Otto T.D."/>
            <person name="Quail M.A."/>
            <person name="Sanders M.J."/>
            <person name="van Tonder A."/>
            <person name="Ginger M.L."/>
            <person name="Field M.C."/>
            <person name="Barry J.D."/>
            <person name="Hertz-Fowler C."/>
            <person name="Berriman M."/>
        </authorList>
    </citation>
    <scope>NUCLEOTIDE SEQUENCE [LARGE SCALE GENOMIC DNA]</scope>
    <source>
        <strain evidence="2 3">IL3000</strain>
    </source>
</reference>
<organism evidence="2 3">
    <name type="scientific">Trypanosoma congolense (strain IL3000)</name>
    <dbReference type="NCBI Taxonomy" id="1068625"/>
    <lineage>
        <taxon>Eukaryota</taxon>
        <taxon>Discoba</taxon>
        <taxon>Euglenozoa</taxon>
        <taxon>Kinetoplastea</taxon>
        <taxon>Metakinetoplastina</taxon>
        <taxon>Trypanosomatida</taxon>
        <taxon>Trypanosomatidae</taxon>
        <taxon>Trypanosoma</taxon>
        <taxon>Nannomonas</taxon>
    </lineage>
</organism>
<feature type="compositionally biased region" description="Polar residues" evidence="1">
    <location>
        <begin position="70"/>
        <end position="80"/>
    </location>
</feature>
<proteinExistence type="predicted"/>
<dbReference type="EMBL" id="CAEQ01000548">
    <property type="protein sequence ID" value="CCD12044.1"/>
    <property type="molecule type" value="Genomic_DNA"/>
</dbReference>
<feature type="region of interest" description="Disordered" evidence="1">
    <location>
        <begin position="64"/>
        <end position="90"/>
    </location>
</feature>
<dbReference type="Proteomes" id="UP000000702">
    <property type="component" value="Unassembled WGS sequence"/>
</dbReference>
<sequence length="151" mass="16925">MPSSRHVRNLIACGLQIVRPPHFPPECKTPHKGASQTIVQQRQKASRGGSPTCQWIGIEKMNKKRRKCKTTSVSQKSQMRGTILSYRGPPSNVALRHKAALQVVKKGPKHQRLQPIPMRVSNSLHPSYEETTFASNSRRTPSHVNNSFPSI</sequence>
<name>F9W4F3_TRYCI</name>
<comment type="caution">
    <text evidence="2">The sequence shown here is derived from an EMBL/GenBank/DDBJ whole genome shotgun (WGS) entry which is preliminary data.</text>
</comment>
<accession>F9W4F3</accession>
<evidence type="ECO:0000313" key="2">
    <source>
        <dbReference type="EMBL" id="CCD12044.1"/>
    </source>
</evidence>
<evidence type="ECO:0000256" key="1">
    <source>
        <dbReference type="SAM" id="MobiDB-lite"/>
    </source>
</evidence>
<reference evidence="3" key="1">
    <citation type="submission" date="2011-07" db="EMBL/GenBank/DDBJ databases">
        <title>Divergent evolution of antigenic variation in African trypanosomes.</title>
        <authorList>
            <person name="Jackson A.P."/>
            <person name="Berry A."/>
            <person name="Allison H.C."/>
            <person name="Burton P."/>
            <person name="Anderson J."/>
            <person name="Aslett M."/>
            <person name="Brown R."/>
            <person name="Corton N."/>
            <person name="Harris D."/>
            <person name="Hauser H."/>
            <person name="Gamble J."/>
            <person name="Gilderthorp R."/>
            <person name="McQuillan J."/>
            <person name="Quail M.A."/>
            <person name="Sanders M."/>
            <person name="Van Tonder A."/>
            <person name="Ginger M.L."/>
            <person name="Donelson J.E."/>
            <person name="Field M.C."/>
            <person name="Barry J.D."/>
            <person name="Berriman M."/>
            <person name="Hertz-Fowler C."/>
        </authorList>
    </citation>
    <scope>NUCLEOTIDE SEQUENCE [LARGE SCALE GENOMIC DNA]</scope>
    <source>
        <strain evidence="3">IL3000</strain>
    </source>
</reference>
<keyword evidence="3" id="KW-1185">Reference proteome</keyword>
<dbReference type="VEuPathDB" id="TriTrypDB:TcIL3000_0_29640"/>
<gene>
    <name evidence="2" type="ORF">TCIL3000_0_29640</name>
</gene>
<evidence type="ECO:0000313" key="3">
    <source>
        <dbReference type="Proteomes" id="UP000000702"/>
    </source>
</evidence>
<dbReference type="AlphaFoldDB" id="F9W4F3"/>
<protein>
    <submittedName>
        <fullName evidence="2">WGS project CAEQ00000000 data, annotated contig 1176</fullName>
    </submittedName>
</protein>
<feature type="region of interest" description="Disordered" evidence="1">
    <location>
        <begin position="129"/>
        <end position="151"/>
    </location>
</feature>